<keyword evidence="1" id="KW-0833">Ubl conjugation pathway</keyword>
<evidence type="ECO:0000313" key="4">
    <source>
        <dbReference type="Proteomes" id="UP001237642"/>
    </source>
</evidence>
<dbReference type="EMBL" id="JAUIZM010000004">
    <property type="protein sequence ID" value="KAK1387277.1"/>
    <property type="molecule type" value="Genomic_DNA"/>
</dbReference>
<reference evidence="3" key="1">
    <citation type="submission" date="2023-02" db="EMBL/GenBank/DDBJ databases">
        <title>Genome of toxic invasive species Heracleum sosnowskyi carries increased number of genes despite the absence of recent whole-genome duplications.</title>
        <authorList>
            <person name="Schelkunov M."/>
            <person name="Shtratnikova V."/>
            <person name="Makarenko M."/>
            <person name="Klepikova A."/>
            <person name="Omelchenko D."/>
            <person name="Novikova G."/>
            <person name="Obukhova E."/>
            <person name="Bogdanov V."/>
            <person name="Penin A."/>
            <person name="Logacheva M."/>
        </authorList>
    </citation>
    <scope>NUCLEOTIDE SEQUENCE</scope>
    <source>
        <strain evidence="3">Hsosn_3</strain>
        <tissue evidence="3">Leaf</tissue>
    </source>
</reference>
<dbReference type="InterPro" id="IPR024729">
    <property type="entry name" value="USP7_ICP0-binding_dom"/>
</dbReference>
<evidence type="ECO:0000259" key="2">
    <source>
        <dbReference type="Pfam" id="PF12436"/>
    </source>
</evidence>
<dbReference type="Pfam" id="PF12436">
    <property type="entry name" value="USP7_ICP0_bdg"/>
    <property type="match status" value="1"/>
</dbReference>
<reference evidence="3" key="2">
    <citation type="submission" date="2023-05" db="EMBL/GenBank/DDBJ databases">
        <authorList>
            <person name="Schelkunov M.I."/>
        </authorList>
    </citation>
    <scope>NUCLEOTIDE SEQUENCE</scope>
    <source>
        <strain evidence="3">Hsosn_3</strain>
        <tissue evidence="3">Leaf</tissue>
    </source>
</reference>
<gene>
    <name evidence="3" type="ORF">POM88_015455</name>
</gene>
<dbReference type="Gene3D" id="2.60.120.330">
    <property type="entry name" value="B-lactam Antibiotic, Isopenicillin N Synthase, Chain"/>
    <property type="match status" value="1"/>
</dbReference>
<sequence length="285" mass="32887">MQIQLCKDNHYAYEHDFNLCKFLQYRKIVLANGDISCWGYVLRLNGYKTPLWRLYKFASGTKLLPFLEWQLLDWEDDFCLELSKLHTYDDVVERVAQKLGLEDPSKIRLTPHNCYSQQPKPHPIKYRVAEHLLDMLVHYNQISDILYYEVLDIPLPELQCLKTLKVAFHHANKDEANCIKSELMLCCVLVCVYARYLLSFSVSGEQGFLDERVLGASAHSDYGIMTLLMTDGIPGLQLTGMQEKSKQPHIRENVHHISGLLCPFRTDGTACLYYKTSKTSSLQAT</sequence>
<dbReference type="GO" id="GO:0140096">
    <property type="term" value="F:catalytic activity, acting on a protein"/>
    <property type="evidence" value="ECO:0007669"/>
    <property type="project" value="UniProtKB-ARBA"/>
</dbReference>
<accession>A0AAD8IK96</accession>
<comment type="caution">
    <text evidence="3">The sequence shown here is derived from an EMBL/GenBank/DDBJ whole genome shotgun (WGS) entry which is preliminary data.</text>
</comment>
<dbReference type="Proteomes" id="UP001237642">
    <property type="component" value="Unassembled WGS sequence"/>
</dbReference>
<proteinExistence type="predicted"/>
<evidence type="ECO:0000256" key="1">
    <source>
        <dbReference type="ARBA" id="ARBA00022786"/>
    </source>
</evidence>
<feature type="domain" description="Ubiquitin carboxyl-terminal hydrolase 7 ICP0-binding" evidence="2">
    <location>
        <begin position="75"/>
        <end position="136"/>
    </location>
</feature>
<dbReference type="Gene3D" id="3.10.20.90">
    <property type="entry name" value="Phosphatidylinositol 3-kinase Catalytic Subunit, Chain A, domain 1"/>
    <property type="match status" value="1"/>
</dbReference>
<protein>
    <recommendedName>
        <fullName evidence="2">Ubiquitin carboxyl-terminal hydrolase 7 ICP0-binding domain-containing protein</fullName>
    </recommendedName>
</protein>
<evidence type="ECO:0000313" key="3">
    <source>
        <dbReference type="EMBL" id="KAK1387277.1"/>
    </source>
</evidence>
<organism evidence="3 4">
    <name type="scientific">Heracleum sosnowskyi</name>
    <dbReference type="NCBI Taxonomy" id="360622"/>
    <lineage>
        <taxon>Eukaryota</taxon>
        <taxon>Viridiplantae</taxon>
        <taxon>Streptophyta</taxon>
        <taxon>Embryophyta</taxon>
        <taxon>Tracheophyta</taxon>
        <taxon>Spermatophyta</taxon>
        <taxon>Magnoliopsida</taxon>
        <taxon>eudicotyledons</taxon>
        <taxon>Gunneridae</taxon>
        <taxon>Pentapetalae</taxon>
        <taxon>asterids</taxon>
        <taxon>campanulids</taxon>
        <taxon>Apiales</taxon>
        <taxon>Apiaceae</taxon>
        <taxon>Apioideae</taxon>
        <taxon>apioid superclade</taxon>
        <taxon>Tordylieae</taxon>
        <taxon>Tordyliinae</taxon>
        <taxon>Heracleum</taxon>
    </lineage>
</organism>
<dbReference type="AlphaFoldDB" id="A0AAD8IK96"/>
<dbReference type="InterPro" id="IPR027443">
    <property type="entry name" value="IPNS-like_sf"/>
</dbReference>
<name>A0AAD8IK96_9APIA</name>
<dbReference type="SUPFAM" id="SSF51197">
    <property type="entry name" value="Clavaminate synthase-like"/>
    <property type="match status" value="1"/>
</dbReference>
<keyword evidence="4" id="KW-1185">Reference proteome</keyword>